<dbReference type="PANTHER" id="PTHR19139:SF199">
    <property type="entry name" value="MIP17260P"/>
    <property type="match status" value="1"/>
</dbReference>
<comment type="subcellular location">
    <subcellularLocation>
        <location evidence="1">Membrane</location>
        <topology evidence="1">Multi-pass membrane protein</topology>
    </subcellularLocation>
</comment>
<dbReference type="OMA" id="QSEHWIY"/>
<keyword evidence="9" id="KW-0813">Transport</keyword>
<comment type="similarity">
    <text evidence="2 9">Belongs to the MIP/aquaporin (TC 1.A.8) family.</text>
</comment>
<evidence type="ECO:0000256" key="1">
    <source>
        <dbReference type="ARBA" id="ARBA00004141"/>
    </source>
</evidence>
<dbReference type="InterPro" id="IPR000425">
    <property type="entry name" value="MIP"/>
</dbReference>
<feature type="compositionally biased region" description="Polar residues" evidence="10">
    <location>
        <begin position="283"/>
        <end position="296"/>
    </location>
</feature>
<feature type="transmembrane region" description="Helical" evidence="11">
    <location>
        <begin position="196"/>
        <end position="218"/>
    </location>
</feature>
<name>B8MP97_TALSN</name>
<feature type="transmembrane region" description="Helical" evidence="11">
    <location>
        <begin position="108"/>
        <end position="125"/>
    </location>
</feature>
<dbReference type="GO" id="GO:0015250">
    <property type="term" value="F:water channel activity"/>
    <property type="evidence" value="ECO:0007669"/>
    <property type="project" value="TreeGrafter"/>
</dbReference>
<comment type="catalytic activity">
    <reaction evidence="8">
        <text>H2O(in) = H2O(out)</text>
        <dbReference type="Rhea" id="RHEA:29667"/>
        <dbReference type="ChEBI" id="CHEBI:15377"/>
    </reaction>
</comment>
<keyword evidence="13" id="KW-1185">Reference proteome</keyword>
<feature type="region of interest" description="Disordered" evidence="10">
    <location>
        <begin position="336"/>
        <end position="403"/>
    </location>
</feature>
<evidence type="ECO:0000256" key="2">
    <source>
        <dbReference type="ARBA" id="ARBA00006175"/>
    </source>
</evidence>
<feature type="transmembrane region" description="Helical" evidence="11">
    <location>
        <begin position="43"/>
        <end position="62"/>
    </location>
</feature>
<keyword evidence="4" id="KW-0677">Repeat</keyword>
<dbReference type="FunFam" id="1.20.1080.10:FF:000024">
    <property type="entry name" value="MIP aquaporin (Eurofung)"/>
    <property type="match status" value="1"/>
</dbReference>
<evidence type="ECO:0000256" key="4">
    <source>
        <dbReference type="ARBA" id="ARBA00022737"/>
    </source>
</evidence>
<dbReference type="SUPFAM" id="SSF81338">
    <property type="entry name" value="Aquaporin-like"/>
    <property type="match status" value="1"/>
</dbReference>
<feature type="compositionally biased region" description="Polar residues" evidence="10">
    <location>
        <begin position="356"/>
        <end position="387"/>
    </location>
</feature>
<dbReference type="PRINTS" id="PR00783">
    <property type="entry name" value="MINTRINSICP"/>
</dbReference>
<dbReference type="GO" id="GO:0005886">
    <property type="term" value="C:plasma membrane"/>
    <property type="evidence" value="ECO:0007669"/>
    <property type="project" value="TreeGrafter"/>
</dbReference>
<dbReference type="PhylomeDB" id="B8MP97"/>
<sequence length="403" mass="42684">MRILSSYHRRSGQTEPNLSRLSTNRQAAQLPMLNLADNNRNNLIAVIGEFVGTFMFLFWSFAGTQISNTPMPPAGSYPNTSNLLYASLAFGFSLTVNVWAFYRVTGGLFNPSVTLALFLVGGIPAMRSVLIVIAQILGGICAAAVVSALFPGPLNVATTLGGGANTAQGLFIEMFLTAQLVFVIIMLAVVKHKSTFLAPVGIGLTFFLTELCGIYYTGGSLNFARSLGPAIVNHSFPHYFWIYFLGPLLGSGLASGFYYLLNKMRYETCNPGQDADSMEAPTKESTGTSSFNQSIPSAYDRGAGNGVNGNVNGTGGAAGYGHQRNISEATAVSPGYATTSEKNEPALSPTGHGEYPSTTSAGQYANTPANQPTGTYTNQPSGNQPGSLNPVRERGESGQINQF</sequence>
<dbReference type="InterPro" id="IPR023271">
    <property type="entry name" value="Aquaporin-like"/>
</dbReference>
<dbReference type="GeneID" id="8100406"/>
<dbReference type="RefSeq" id="XP_002486574.1">
    <property type="nucleotide sequence ID" value="XM_002486529.1"/>
</dbReference>
<dbReference type="VEuPathDB" id="FungiDB:TSTA_105470"/>
<evidence type="ECO:0000256" key="8">
    <source>
        <dbReference type="ARBA" id="ARBA00034651"/>
    </source>
</evidence>
<protein>
    <submittedName>
        <fullName evidence="12">Aquaporin</fullName>
    </submittedName>
</protein>
<gene>
    <name evidence="12" type="ORF">TSTA_105470</name>
</gene>
<evidence type="ECO:0000256" key="7">
    <source>
        <dbReference type="ARBA" id="ARBA00023180"/>
    </source>
</evidence>
<evidence type="ECO:0000256" key="11">
    <source>
        <dbReference type="SAM" id="Phobius"/>
    </source>
</evidence>
<dbReference type="OrthoDB" id="3222at2759"/>
<feature type="transmembrane region" description="Helical" evidence="11">
    <location>
        <begin position="170"/>
        <end position="189"/>
    </location>
</feature>
<evidence type="ECO:0000256" key="9">
    <source>
        <dbReference type="RuleBase" id="RU000477"/>
    </source>
</evidence>
<dbReference type="Pfam" id="PF00230">
    <property type="entry name" value="MIP"/>
    <property type="match status" value="1"/>
</dbReference>
<dbReference type="Proteomes" id="UP000001745">
    <property type="component" value="Unassembled WGS sequence"/>
</dbReference>
<dbReference type="PANTHER" id="PTHR19139">
    <property type="entry name" value="AQUAPORIN TRANSPORTER"/>
    <property type="match status" value="1"/>
</dbReference>
<accession>B8MP97</accession>
<evidence type="ECO:0000313" key="13">
    <source>
        <dbReference type="Proteomes" id="UP000001745"/>
    </source>
</evidence>
<feature type="region of interest" description="Disordered" evidence="10">
    <location>
        <begin position="1"/>
        <end position="21"/>
    </location>
</feature>
<dbReference type="InterPro" id="IPR034294">
    <property type="entry name" value="Aquaporin_transptr"/>
</dbReference>
<feature type="transmembrane region" description="Helical" evidence="11">
    <location>
        <begin position="238"/>
        <end position="261"/>
    </location>
</feature>
<dbReference type="HOGENOM" id="CLU_020019_1_0_1"/>
<evidence type="ECO:0000256" key="10">
    <source>
        <dbReference type="SAM" id="MobiDB-lite"/>
    </source>
</evidence>
<dbReference type="InParanoid" id="B8MP97"/>
<keyword evidence="7" id="KW-0325">Glycoprotein</keyword>
<dbReference type="Gene3D" id="1.20.1080.10">
    <property type="entry name" value="Glycerol uptake facilitator protein"/>
    <property type="match status" value="1"/>
</dbReference>
<evidence type="ECO:0000256" key="5">
    <source>
        <dbReference type="ARBA" id="ARBA00022989"/>
    </source>
</evidence>
<evidence type="ECO:0000313" key="12">
    <source>
        <dbReference type="EMBL" id="EED14336.1"/>
    </source>
</evidence>
<evidence type="ECO:0000256" key="3">
    <source>
        <dbReference type="ARBA" id="ARBA00022692"/>
    </source>
</evidence>
<feature type="transmembrane region" description="Helical" evidence="11">
    <location>
        <begin position="130"/>
        <end position="150"/>
    </location>
</feature>
<keyword evidence="3 9" id="KW-0812">Transmembrane</keyword>
<dbReference type="STRING" id="441959.B8MP97"/>
<dbReference type="FunCoup" id="B8MP97">
    <property type="interactions" value="259"/>
</dbReference>
<dbReference type="EMBL" id="EQ962658">
    <property type="protein sequence ID" value="EED14336.1"/>
    <property type="molecule type" value="Genomic_DNA"/>
</dbReference>
<keyword evidence="6 11" id="KW-0472">Membrane</keyword>
<dbReference type="eggNOG" id="KOG0223">
    <property type="taxonomic scope" value="Eukaryota"/>
</dbReference>
<reference evidence="13" key="1">
    <citation type="journal article" date="2015" name="Genome Announc.">
        <title>Genome sequence of the AIDS-associated pathogen Penicillium marneffei (ATCC18224) and its near taxonomic relative Talaromyces stipitatus (ATCC10500).</title>
        <authorList>
            <person name="Nierman W.C."/>
            <person name="Fedorova-Abrams N.D."/>
            <person name="Andrianopoulos A."/>
        </authorList>
    </citation>
    <scope>NUCLEOTIDE SEQUENCE [LARGE SCALE GENOMIC DNA]</scope>
    <source>
        <strain evidence="13">ATCC 10500 / CBS 375.48 / QM 6759 / NRRL 1006</strain>
    </source>
</reference>
<keyword evidence="5 11" id="KW-1133">Transmembrane helix</keyword>
<feature type="region of interest" description="Disordered" evidence="10">
    <location>
        <begin position="272"/>
        <end position="307"/>
    </location>
</feature>
<organism evidence="12 13">
    <name type="scientific">Talaromyces stipitatus (strain ATCC 10500 / CBS 375.48 / QM 6759 / NRRL 1006)</name>
    <name type="common">Penicillium stipitatum</name>
    <dbReference type="NCBI Taxonomy" id="441959"/>
    <lineage>
        <taxon>Eukaryota</taxon>
        <taxon>Fungi</taxon>
        <taxon>Dikarya</taxon>
        <taxon>Ascomycota</taxon>
        <taxon>Pezizomycotina</taxon>
        <taxon>Eurotiomycetes</taxon>
        <taxon>Eurotiomycetidae</taxon>
        <taxon>Eurotiales</taxon>
        <taxon>Trichocomaceae</taxon>
        <taxon>Talaromyces</taxon>
        <taxon>Talaromyces sect. Talaromyces</taxon>
    </lineage>
</organism>
<dbReference type="AlphaFoldDB" id="B8MP97"/>
<proteinExistence type="inferred from homology"/>
<evidence type="ECO:0000256" key="6">
    <source>
        <dbReference type="ARBA" id="ARBA00023136"/>
    </source>
</evidence>